<accession>A0AC34R592</accession>
<reference evidence="2" key="1">
    <citation type="submission" date="2022-11" db="UniProtKB">
        <authorList>
            <consortium name="WormBaseParasite"/>
        </authorList>
    </citation>
    <scope>IDENTIFICATION</scope>
</reference>
<organism evidence="1 2">
    <name type="scientific">Panagrolaimus sp. JU765</name>
    <dbReference type="NCBI Taxonomy" id="591449"/>
    <lineage>
        <taxon>Eukaryota</taxon>
        <taxon>Metazoa</taxon>
        <taxon>Ecdysozoa</taxon>
        <taxon>Nematoda</taxon>
        <taxon>Chromadorea</taxon>
        <taxon>Rhabditida</taxon>
        <taxon>Tylenchina</taxon>
        <taxon>Panagrolaimomorpha</taxon>
        <taxon>Panagrolaimoidea</taxon>
        <taxon>Panagrolaimidae</taxon>
        <taxon>Panagrolaimus</taxon>
    </lineage>
</organism>
<sequence>MLEFCHTDKISDLAGYEEAVIEIAFHFGCEDLWLYCEEELIRFISLETSCSLLVLAHRFNLIALKENCLNFIALNSIQIRSNDMFGFQHLSSELTQEVIRRSLASKSSLTVNTGYNGVCG</sequence>
<proteinExistence type="predicted"/>
<evidence type="ECO:0000313" key="2">
    <source>
        <dbReference type="WBParaSite" id="JU765_v2.g3461.t1"/>
    </source>
</evidence>
<dbReference type="Proteomes" id="UP000887576">
    <property type="component" value="Unplaced"/>
</dbReference>
<name>A0AC34R592_9BILA</name>
<dbReference type="WBParaSite" id="JU765_v2.g3461.t1">
    <property type="protein sequence ID" value="JU765_v2.g3461.t1"/>
    <property type="gene ID" value="JU765_v2.g3461"/>
</dbReference>
<evidence type="ECO:0000313" key="1">
    <source>
        <dbReference type="Proteomes" id="UP000887576"/>
    </source>
</evidence>
<protein>
    <submittedName>
        <fullName evidence="2">Uncharacterized protein</fullName>
    </submittedName>
</protein>